<dbReference type="EC" id="6.1.1.10" evidence="4"/>
<dbReference type="InterPro" id="IPR012340">
    <property type="entry name" value="NA-bd_OB-fold"/>
</dbReference>
<dbReference type="SUPFAM" id="SSF50249">
    <property type="entry name" value="Nucleic acid-binding proteins"/>
    <property type="match status" value="1"/>
</dbReference>
<evidence type="ECO:0000313" key="18">
    <source>
        <dbReference type="EMBL" id="PTL88215.1"/>
    </source>
</evidence>
<feature type="domain" description="TRNA-binding" evidence="16">
    <location>
        <begin position="8"/>
        <end position="108"/>
    </location>
</feature>
<evidence type="ECO:0000256" key="14">
    <source>
        <dbReference type="ARBA" id="ARBA00030904"/>
    </source>
</evidence>
<dbReference type="EMBL" id="LXWN01000001">
    <property type="protein sequence ID" value="PTL88215.1"/>
    <property type="molecule type" value="Genomic_DNA"/>
</dbReference>
<evidence type="ECO:0000313" key="20">
    <source>
        <dbReference type="Proteomes" id="UP000241022"/>
    </source>
</evidence>
<dbReference type="Gene3D" id="2.40.50.140">
    <property type="entry name" value="Nucleic acid-binding proteins"/>
    <property type="match status" value="1"/>
</dbReference>
<keyword evidence="12" id="KW-0648">Protein biosynthesis</keyword>
<keyword evidence="8 17" id="KW-0436">Ligase</keyword>
<evidence type="ECO:0000313" key="19">
    <source>
        <dbReference type="Proteomes" id="UP000030944"/>
    </source>
</evidence>
<reference evidence="20" key="2">
    <citation type="submission" date="2016-05" db="EMBL/GenBank/DDBJ databases">
        <authorList>
            <person name="Dupont C."/>
            <person name="Santoro A."/>
        </authorList>
    </citation>
    <scope>NUCLEOTIDE SEQUENCE [LARGE SCALE GENOMIC DNA]</scope>
    <source>
        <strain evidence="20">U25</strain>
    </source>
</reference>
<dbReference type="STRING" id="1410606.T478_0997"/>
<dbReference type="EMBL" id="CP007026">
    <property type="protein sequence ID" value="AJA91897.1"/>
    <property type="molecule type" value="Genomic_DNA"/>
</dbReference>
<dbReference type="GO" id="GO:0004825">
    <property type="term" value="F:methionine-tRNA ligase activity"/>
    <property type="evidence" value="ECO:0007669"/>
    <property type="project" value="UniProtKB-EC"/>
</dbReference>
<evidence type="ECO:0000256" key="1">
    <source>
        <dbReference type="ARBA" id="ARBA00003314"/>
    </source>
</evidence>
<dbReference type="PANTHER" id="PTHR11586">
    <property type="entry name" value="TRNA-AMINOACYLATION COFACTOR ARC1 FAMILY MEMBER"/>
    <property type="match status" value="1"/>
</dbReference>
<evidence type="ECO:0000256" key="15">
    <source>
        <dbReference type="ARBA" id="ARBA00047364"/>
    </source>
</evidence>
<dbReference type="Proteomes" id="UP000241022">
    <property type="component" value="Unassembled WGS sequence"/>
</dbReference>
<accession>A0A0A7UYN3</accession>
<keyword evidence="6" id="KW-0963">Cytoplasm</keyword>
<evidence type="ECO:0000256" key="9">
    <source>
        <dbReference type="ARBA" id="ARBA00022741"/>
    </source>
</evidence>
<dbReference type="FunFam" id="2.40.50.140:FF:000042">
    <property type="entry name" value="Methionine--tRNA ligase"/>
    <property type="match status" value="1"/>
</dbReference>
<comment type="subunit">
    <text evidence="3">Homodimer.</text>
</comment>
<proteinExistence type="predicted"/>
<reference evidence="18 20" key="4">
    <citation type="submission" date="2018-04" db="EMBL/GenBank/DDBJ databases">
        <title>Transcriptomics of ammonia oxidizing archaea.</title>
        <authorList>
            <person name="Carini P."/>
        </authorList>
    </citation>
    <scope>NUCLEOTIDE SEQUENCE [LARGE SCALE GENOMIC DNA]</scope>
    <source>
        <strain evidence="18 20">U25</strain>
    </source>
</reference>
<dbReference type="OrthoDB" id="30609at2157"/>
<protein>
    <recommendedName>
        <fullName evidence="5">Methionine--tRNA ligase</fullName>
        <ecNumber evidence="4">6.1.1.10</ecNumber>
    </recommendedName>
    <alternativeName>
        <fullName evidence="14">Methionyl-tRNA synthetase</fullName>
    </alternativeName>
</protein>
<evidence type="ECO:0000256" key="4">
    <source>
        <dbReference type="ARBA" id="ARBA00012838"/>
    </source>
</evidence>
<dbReference type="Proteomes" id="UP000030944">
    <property type="component" value="Chromosome"/>
</dbReference>
<name>A0A0A7UYN3_9ARCH</name>
<dbReference type="RefSeq" id="WP_048105568.1">
    <property type="nucleotide sequence ID" value="NZ_CP007026.1"/>
</dbReference>
<evidence type="ECO:0000256" key="10">
    <source>
        <dbReference type="ARBA" id="ARBA00022840"/>
    </source>
</evidence>
<evidence type="ECO:0000256" key="2">
    <source>
        <dbReference type="ARBA" id="ARBA00004496"/>
    </source>
</evidence>
<dbReference type="Pfam" id="PF01588">
    <property type="entry name" value="tRNA_bind"/>
    <property type="match status" value="1"/>
</dbReference>
<reference evidence="17 19" key="1">
    <citation type="journal article" date="2015" name="Proc. Natl. Acad. Sci. U.S.A.">
        <title>Genomic and proteomic characterization of "Candidatus Nitrosopelagicus brevis": An ammonia-oxidizing archaeon from the open ocean.</title>
        <authorList>
            <person name="Santoro A.E."/>
            <person name="Dupont C.L."/>
            <person name="Richter R.A."/>
            <person name="Craig M.T."/>
            <person name="Carini P."/>
            <person name="McIlvin M.R."/>
            <person name="Yang Y."/>
            <person name="Orsi W.D."/>
            <person name="Moran D.M."/>
            <person name="Saito M.A."/>
        </authorList>
    </citation>
    <scope>NUCLEOTIDE SEQUENCE [LARGE SCALE GENOMIC DNA]</scope>
    <source>
        <strain evidence="17">CN25</strain>
        <strain evidence="19">V2</strain>
    </source>
</reference>
<evidence type="ECO:0000313" key="17">
    <source>
        <dbReference type="EMBL" id="AJA91897.1"/>
    </source>
</evidence>
<dbReference type="GO" id="GO:0005737">
    <property type="term" value="C:cytoplasm"/>
    <property type="evidence" value="ECO:0007669"/>
    <property type="project" value="UniProtKB-SubCell"/>
</dbReference>
<dbReference type="AlphaFoldDB" id="A0A0A7UYN3"/>
<dbReference type="GO" id="GO:0000049">
    <property type="term" value="F:tRNA binding"/>
    <property type="evidence" value="ECO:0007669"/>
    <property type="project" value="UniProtKB-KW"/>
</dbReference>
<keyword evidence="10" id="KW-0067">ATP-binding</keyword>
<keyword evidence="13" id="KW-0030">Aminoacyl-tRNA synthetase</keyword>
<keyword evidence="11" id="KW-0694">RNA-binding</keyword>
<dbReference type="GO" id="GO:0005524">
    <property type="term" value="F:ATP binding"/>
    <property type="evidence" value="ECO:0007669"/>
    <property type="project" value="UniProtKB-KW"/>
</dbReference>
<dbReference type="GO" id="GO:0006431">
    <property type="term" value="P:methionyl-tRNA aminoacylation"/>
    <property type="evidence" value="ECO:0007669"/>
    <property type="project" value="InterPro"/>
</dbReference>
<organism evidence="17 19">
    <name type="scientific">Candidatus Nitrosopelagicus brevis</name>
    <dbReference type="NCBI Taxonomy" id="1410606"/>
    <lineage>
        <taxon>Archaea</taxon>
        <taxon>Nitrososphaerota</taxon>
    </lineage>
</organism>
<dbReference type="InterPro" id="IPR004495">
    <property type="entry name" value="Met-tRNA-synth_bsu_C"/>
</dbReference>
<dbReference type="KEGG" id="nbv:T478_0997"/>
<dbReference type="GeneID" id="24816881"/>
<dbReference type="InterPro" id="IPR051270">
    <property type="entry name" value="Tyrosine-tRNA_ligase_regulator"/>
</dbReference>
<dbReference type="PROSITE" id="PS50886">
    <property type="entry name" value="TRBD"/>
    <property type="match status" value="1"/>
</dbReference>
<sequence>MDDISYDDFSKLDLRVAKIVSTEKIPEKSRIIKGTISLGDEERDVIIGGAQFYDPEDLIGKTVIVVANLEPKKMAGVESNAMLLAADIDDKPFWLTVSDDVPAGTKIK</sequence>
<evidence type="ECO:0000256" key="7">
    <source>
        <dbReference type="ARBA" id="ARBA00022555"/>
    </source>
</evidence>
<dbReference type="HOGENOM" id="CLU_065946_3_1_2"/>
<evidence type="ECO:0000256" key="3">
    <source>
        <dbReference type="ARBA" id="ARBA00011738"/>
    </source>
</evidence>
<keyword evidence="20" id="KW-1185">Reference proteome</keyword>
<evidence type="ECO:0000256" key="5">
    <source>
        <dbReference type="ARBA" id="ARBA00018753"/>
    </source>
</evidence>
<evidence type="ECO:0000256" key="6">
    <source>
        <dbReference type="ARBA" id="ARBA00022490"/>
    </source>
</evidence>
<evidence type="ECO:0000259" key="16">
    <source>
        <dbReference type="PROSITE" id="PS50886"/>
    </source>
</evidence>
<gene>
    <name evidence="18" type="ORF">A7X95_02830</name>
    <name evidence="17" type="ORF">T478_0997</name>
</gene>
<evidence type="ECO:0000256" key="12">
    <source>
        <dbReference type="ARBA" id="ARBA00022917"/>
    </source>
</evidence>
<comment type="catalytic activity">
    <reaction evidence="15">
        <text>tRNA(Met) + L-methionine + ATP = L-methionyl-tRNA(Met) + AMP + diphosphate</text>
        <dbReference type="Rhea" id="RHEA:13481"/>
        <dbReference type="Rhea" id="RHEA-COMP:9667"/>
        <dbReference type="Rhea" id="RHEA-COMP:9698"/>
        <dbReference type="ChEBI" id="CHEBI:30616"/>
        <dbReference type="ChEBI" id="CHEBI:33019"/>
        <dbReference type="ChEBI" id="CHEBI:57844"/>
        <dbReference type="ChEBI" id="CHEBI:78442"/>
        <dbReference type="ChEBI" id="CHEBI:78530"/>
        <dbReference type="ChEBI" id="CHEBI:456215"/>
        <dbReference type="EC" id="6.1.1.10"/>
    </reaction>
</comment>
<comment type="subcellular location">
    <subcellularLocation>
        <location evidence="2">Cytoplasm</location>
    </subcellularLocation>
</comment>
<evidence type="ECO:0000256" key="8">
    <source>
        <dbReference type="ARBA" id="ARBA00022598"/>
    </source>
</evidence>
<comment type="function">
    <text evidence="1">Is required not only for elongation of protein synthesis but also for the initiation of all mRNA translation through initiator tRNA(fMet) aminoacylation.</text>
</comment>
<keyword evidence="7" id="KW-0820">tRNA-binding</keyword>
<dbReference type="CDD" id="cd02800">
    <property type="entry name" value="tRNA_bind_EcMetRS_like"/>
    <property type="match status" value="1"/>
</dbReference>
<dbReference type="InterPro" id="IPR002547">
    <property type="entry name" value="tRNA-bd_dom"/>
</dbReference>
<keyword evidence="9" id="KW-0547">Nucleotide-binding</keyword>
<dbReference type="PANTHER" id="PTHR11586:SF37">
    <property type="entry name" value="TRNA-BINDING DOMAIN-CONTAINING PROTEIN"/>
    <property type="match status" value="1"/>
</dbReference>
<evidence type="ECO:0000256" key="11">
    <source>
        <dbReference type="ARBA" id="ARBA00022884"/>
    </source>
</evidence>
<evidence type="ECO:0000256" key="13">
    <source>
        <dbReference type="ARBA" id="ARBA00023146"/>
    </source>
</evidence>
<reference evidence="18" key="3">
    <citation type="submission" date="2016-05" db="EMBL/GenBank/DDBJ databases">
        <authorList>
            <person name="Lavstsen T."/>
            <person name="Jespersen J.S."/>
        </authorList>
    </citation>
    <scope>NUCLEOTIDE SEQUENCE [LARGE SCALE GENOMIC DNA]</scope>
    <source>
        <strain evidence="18">U25</strain>
    </source>
</reference>